<dbReference type="Proteomes" id="UP000659047">
    <property type="component" value="Unassembled WGS sequence"/>
</dbReference>
<keyword evidence="3" id="KW-0479">Metal-binding</keyword>
<evidence type="ECO:0000256" key="1">
    <source>
        <dbReference type="ARBA" id="ARBA00022448"/>
    </source>
</evidence>
<evidence type="ECO:0000256" key="2">
    <source>
        <dbReference type="ARBA" id="ARBA00022485"/>
    </source>
</evidence>
<evidence type="ECO:0000259" key="8">
    <source>
        <dbReference type="PROSITE" id="PS51379"/>
    </source>
</evidence>
<protein>
    <submittedName>
        <fullName evidence="9">4Fe-4S binding protein</fullName>
    </submittedName>
</protein>
<feature type="domain" description="4Fe-4S ferredoxin-type" evidence="8">
    <location>
        <begin position="116"/>
        <end position="148"/>
    </location>
</feature>
<keyword evidence="1" id="KW-0813">Transport</keyword>
<dbReference type="GO" id="GO:0046872">
    <property type="term" value="F:metal ion binding"/>
    <property type="evidence" value="ECO:0007669"/>
    <property type="project" value="UniProtKB-KW"/>
</dbReference>
<feature type="domain" description="4Fe-4S ferredoxin-type" evidence="8">
    <location>
        <begin position="82"/>
        <end position="111"/>
    </location>
</feature>
<keyword evidence="2" id="KW-0004">4Fe-4S</keyword>
<dbReference type="InterPro" id="IPR050572">
    <property type="entry name" value="Fe-S_Ferredoxin"/>
</dbReference>
<evidence type="ECO:0000256" key="5">
    <source>
        <dbReference type="ARBA" id="ARBA00022982"/>
    </source>
</evidence>
<organism evidence="9 10">
    <name type="scientific">Tenebrionibacter intestinalis</name>
    <dbReference type="NCBI Taxonomy" id="2799638"/>
    <lineage>
        <taxon>Bacteria</taxon>
        <taxon>Pseudomonadati</taxon>
        <taxon>Pseudomonadota</taxon>
        <taxon>Gammaproteobacteria</taxon>
        <taxon>Enterobacterales</taxon>
        <taxon>Enterobacteriaceae</taxon>
        <taxon>Tenebrionibacter/Tenebrionicola group</taxon>
        <taxon>Tenebrionibacter</taxon>
    </lineage>
</organism>
<name>A0A8K0XYV8_9ENTR</name>
<feature type="domain" description="4Fe-4S ferredoxin-type" evidence="8">
    <location>
        <begin position="149"/>
        <end position="178"/>
    </location>
</feature>
<evidence type="ECO:0000256" key="3">
    <source>
        <dbReference type="ARBA" id="ARBA00022723"/>
    </source>
</evidence>
<proteinExistence type="predicted"/>
<dbReference type="PROSITE" id="PS51379">
    <property type="entry name" value="4FE4S_FER_2"/>
    <property type="match status" value="3"/>
</dbReference>
<keyword evidence="6" id="KW-0408">Iron</keyword>
<evidence type="ECO:0000256" key="7">
    <source>
        <dbReference type="ARBA" id="ARBA00023014"/>
    </source>
</evidence>
<dbReference type="PANTHER" id="PTHR43687:SF6">
    <property type="entry name" value="L-ASPARTATE SEMIALDEHYDE SULFURTRANSFERASE IRON-SULFUR SUBUNIT"/>
    <property type="match status" value="1"/>
</dbReference>
<dbReference type="EMBL" id="JAEPBH010000055">
    <property type="protein sequence ID" value="MBK4716807.1"/>
    <property type="molecule type" value="Genomic_DNA"/>
</dbReference>
<keyword evidence="5" id="KW-0249">Electron transport</keyword>
<dbReference type="Pfam" id="PF12838">
    <property type="entry name" value="Fer4_7"/>
    <property type="match status" value="1"/>
</dbReference>
<accession>A0A8K0XYV8</accession>
<dbReference type="AlphaFoldDB" id="A0A8K0XYV8"/>
<evidence type="ECO:0000256" key="4">
    <source>
        <dbReference type="ARBA" id="ARBA00022737"/>
    </source>
</evidence>
<dbReference type="Gene3D" id="3.30.70.20">
    <property type="match status" value="2"/>
</dbReference>
<reference evidence="9" key="1">
    <citation type="submission" date="2021-01" db="EMBL/GenBank/DDBJ databases">
        <title>Intestinitalea alba gen. nov., sp. nov., a novel genus of the family Enterobacteriaceae, isolated from the gut of the plastic-eating mealworm Tenebrio molitor L.</title>
        <authorList>
            <person name="Yang Y."/>
        </authorList>
    </citation>
    <scope>NUCLEOTIDE SEQUENCE</scope>
    <source>
        <strain evidence="9">BIT-L3</strain>
    </source>
</reference>
<dbReference type="RefSeq" id="WP_238715079.1">
    <property type="nucleotide sequence ID" value="NZ_JAEPBH010000055.1"/>
</dbReference>
<dbReference type="GO" id="GO:0051539">
    <property type="term" value="F:4 iron, 4 sulfur cluster binding"/>
    <property type="evidence" value="ECO:0007669"/>
    <property type="project" value="UniProtKB-KW"/>
</dbReference>
<sequence>MKKNERYYQEYMTHRHVSRRGLFRAFMTASRKAAPPPADLPAWPLPPGAITTAQFFSRCDKCQRCIQACSMGILLARHEGFPQLAIEYASCDGCGKCIQACSTGALQPQQPVDTGLRPFFNAACVNPVKGCRLCVDSCPTQACSMGDKGLPVVDFNACTGCGACLVQCDNGAVALNEAAGQQAIPAHGAGAS</sequence>
<dbReference type="InterPro" id="IPR017896">
    <property type="entry name" value="4Fe4S_Fe-S-bd"/>
</dbReference>
<gene>
    <name evidence="9" type="ORF">JJB97_16000</name>
</gene>
<comment type="caution">
    <text evidence="9">The sequence shown here is derived from an EMBL/GenBank/DDBJ whole genome shotgun (WGS) entry which is preliminary data.</text>
</comment>
<evidence type="ECO:0000313" key="9">
    <source>
        <dbReference type="EMBL" id="MBK4716807.1"/>
    </source>
</evidence>
<keyword evidence="10" id="KW-1185">Reference proteome</keyword>
<keyword evidence="4" id="KW-0677">Repeat</keyword>
<dbReference type="PANTHER" id="PTHR43687">
    <property type="entry name" value="ADENYLYLSULFATE REDUCTASE, BETA SUBUNIT"/>
    <property type="match status" value="1"/>
</dbReference>
<evidence type="ECO:0000313" key="10">
    <source>
        <dbReference type="Proteomes" id="UP000659047"/>
    </source>
</evidence>
<dbReference type="Pfam" id="PF12798">
    <property type="entry name" value="Fer4_3"/>
    <property type="match status" value="2"/>
</dbReference>
<evidence type="ECO:0000256" key="6">
    <source>
        <dbReference type="ARBA" id="ARBA00023004"/>
    </source>
</evidence>
<keyword evidence="7" id="KW-0411">Iron-sulfur</keyword>
<dbReference type="SUPFAM" id="SSF54862">
    <property type="entry name" value="4Fe-4S ferredoxins"/>
    <property type="match status" value="1"/>
</dbReference>